<feature type="non-terminal residue" evidence="1">
    <location>
        <position position="90"/>
    </location>
</feature>
<reference evidence="1 2" key="1">
    <citation type="submission" date="2014-04" db="EMBL/GenBank/DDBJ databases">
        <title>Genome evolution of avian class.</title>
        <authorList>
            <person name="Zhang G."/>
            <person name="Li C."/>
        </authorList>
    </citation>
    <scope>NUCLEOTIDE SEQUENCE [LARGE SCALE GENOMIC DNA]</scope>
    <source>
        <strain evidence="1">BGI_N321</strain>
    </source>
</reference>
<organism evidence="1 2">
    <name type="scientific">Antrostomus carolinensis</name>
    <name type="common">Chuck-will's-widow</name>
    <name type="synonym">Caprimulgus carolinensis</name>
    <dbReference type="NCBI Taxonomy" id="279965"/>
    <lineage>
        <taxon>Eukaryota</taxon>
        <taxon>Metazoa</taxon>
        <taxon>Chordata</taxon>
        <taxon>Craniata</taxon>
        <taxon>Vertebrata</taxon>
        <taxon>Euteleostomi</taxon>
        <taxon>Archelosauria</taxon>
        <taxon>Archosauria</taxon>
        <taxon>Dinosauria</taxon>
        <taxon>Saurischia</taxon>
        <taxon>Theropoda</taxon>
        <taxon>Coelurosauria</taxon>
        <taxon>Aves</taxon>
        <taxon>Neognathae</taxon>
        <taxon>Neoaves</taxon>
        <taxon>Strisores</taxon>
        <taxon>Caprimulgiformes</taxon>
        <taxon>Caprimulgidae</taxon>
        <taxon>Antrostomus</taxon>
    </lineage>
</organism>
<protein>
    <submittedName>
        <fullName evidence="1">Uncharacterized protein</fullName>
    </submittedName>
</protein>
<dbReference type="EMBL" id="KL360817">
    <property type="protein sequence ID" value="KFZ65311.1"/>
    <property type="molecule type" value="Genomic_DNA"/>
</dbReference>
<sequence length="90" mass="10246">LVGKVTSWSLFLGTNSFLNQNPHSASMWSVHLLFSLPKQRCINKNIKQSFLHRHPPPPNTSHIIYEGFTSHSLNPSHHRSTVWENCSRAG</sequence>
<keyword evidence="2" id="KW-1185">Reference proteome</keyword>
<dbReference type="Proteomes" id="UP000053620">
    <property type="component" value="Unassembled WGS sequence"/>
</dbReference>
<evidence type="ECO:0000313" key="2">
    <source>
        <dbReference type="Proteomes" id="UP000053620"/>
    </source>
</evidence>
<dbReference type="AlphaFoldDB" id="A0A094NFN2"/>
<feature type="non-terminal residue" evidence="1">
    <location>
        <position position="1"/>
    </location>
</feature>
<name>A0A094NFN2_ANTCR</name>
<evidence type="ECO:0000313" key="1">
    <source>
        <dbReference type="EMBL" id="KFZ65311.1"/>
    </source>
</evidence>
<accession>A0A094NFN2</accession>
<proteinExistence type="predicted"/>
<gene>
    <name evidence="1" type="ORF">N321_10984</name>
</gene>